<evidence type="ECO:0000256" key="1">
    <source>
        <dbReference type="ARBA" id="ARBA00023015"/>
    </source>
</evidence>
<feature type="DNA-binding region" description="H-T-H motif" evidence="4">
    <location>
        <begin position="37"/>
        <end position="56"/>
    </location>
</feature>
<name>A0ABP6GP41_9ACTN</name>
<gene>
    <name evidence="6" type="ORF">GCM10010439_27690</name>
</gene>
<accession>A0ABP6GP41</accession>
<proteinExistence type="predicted"/>
<evidence type="ECO:0000256" key="4">
    <source>
        <dbReference type="PROSITE-ProRule" id="PRU00335"/>
    </source>
</evidence>
<dbReference type="Proteomes" id="UP001501842">
    <property type="component" value="Unassembled WGS sequence"/>
</dbReference>
<dbReference type="Gene3D" id="1.10.10.60">
    <property type="entry name" value="Homeodomain-like"/>
    <property type="match status" value="1"/>
</dbReference>
<dbReference type="PANTHER" id="PTHR30055">
    <property type="entry name" value="HTH-TYPE TRANSCRIPTIONAL REGULATOR RUTR"/>
    <property type="match status" value="1"/>
</dbReference>
<dbReference type="InterPro" id="IPR009057">
    <property type="entry name" value="Homeodomain-like_sf"/>
</dbReference>
<feature type="domain" description="HTH tetR-type" evidence="5">
    <location>
        <begin position="14"/>
        <end position="74"/>
    </location>
</feature>
<dbReference type="Pfam" id="PF17754">
    <property type="entry name" value="TetR_C_14"/>
    <property type="match status" value="1"/>
</dbReference>
<dbReference type="InterPro" id="IPR001647">
    <property type="entry name" value="HTH_TetR"/>
</dbReference>
<organism evidence="6 7">
    <name type="scientific">Actinocorallia aurantiaca</name>
    <dbReference type="NCBI Taxonomy" id="46204"/>
    <lineage>
        <taxon>Bacteria</taxon>
        <taxon>Bacillati</taxon>
        <taxon>Actinomycetota</taxon>
        <taxon>Actinomycetes</taxon>
        <taxon>Streptosporangiales</taxon>
        <taxon>Thermomonosporaceae</taxon>
        <taxon>Actinocorallia</taxon>
    </lineage>
</organism>
<protein>
    <submittedName>
        <fullName evidence="6">TetR family transcriptional regulator</fullName>
    </submittedName>
</protein>
<evidence type="ECO:0000256" key="2">
    <source>
        <dbReference type="ARBA" id="ARBA00023125"/>
    </source>
</evidence>
<dbReference type="InterPro" id="IPR050109">
    <property type="entry name" value="HTH-type_TetR-like_transc_reg"/>
</dbReference>
<evidence type="ECO:0000259" key="5">
    <source>
        <dbReference type="PROSITE" id="PS50977"/>
    </source>
</evidence>
<keyword evidence="1" id="KW-0805">Transcription regulation</keyword>
<keyword evidence="7" id="KW-1185">Reference proteome</keyword>
<reference evidence="7" key="1">
    <citation type="journal article" date="2019" name="Int. J. Syst. Evol. Microbiol.">
        <title>The Global Catalogue of Microorganisms (GCM) 10K type strain sequencing project: providing services to taxonomists for standard genome sequencing and annotation.</title>
        <authorList>
            <consortium name="The Broad Institute Genomics Platform"/>
            <consortium name="The Broad Institute Genome Sequencing Center for Infectious Disease"/>
            <person name="Wu L."/>
            <person name="Ma J."/>
        </authorList>
    </citation>
    <scope>NUCLEOTIDE SEQUENCE [LARGE SCALE GENOMIC DNA]</scope>
    <source>
        <strain evidence="7">JCM 8201</strain>
    </source>
</reference>
<dbReference type="PROSITE" id="PS50977">
    <property type="entry name" value="HTH_TETR_2"/>
    <property type="match status" value="1"/>
</dbReference>
<dbReference type="Pfam" id="PF00440">
    <property type="entry name" value="TetR_N"/>
    <property type="match status" value="1"/>
</dbReference>
<dbReference type="InterPro" id="IPR041347">
    <property type="entry name" value="MftR_C"/>
</dbReference>
<evidence type="ECO:0000256" key="3">
    <source>
        <dbReference type="ARBA" id="ARBA00023163"/>
    </source>
</evidence>
<dbReference type="RefSeq" id="WP_344450753.1">
    <property type="nucleotide sequence ID" value="NZ_BAAATZ010000009.1"/>
</dbReference>
<dbReference type="Gene3D" id="1.10.357.10">
    <property type="entry name" value="Tetracycline Repressor, domain 2"/>
    <property type="match status" value="1"/>
</dbReference>
<dbReference type="PRINTS" id="PR00455">
    <property type="entry name" value="HTHTETR"/>
</dbReference>
<dbReference type="PANTHER" id="PTHR30055:SF238">
    <property type="entry name" value="MYCOFACTOCIN BIOSYNTHESIS TRANSCRIPTIONAL REGULATOR MFTR-RELATED"/>
    <property type="match status" value="1"/>
</dbReference>
<keyword evidence="2 4" id="KW-0238">DNA-binding</keyword>
<dbReference type="EMBL" id="BAAATZ010000009">
    <property type="protein sequence ID" value="GAA2726071.1"/>
    <property type="molecule type" value="Genomic_DNA"/>
</dbReference>
<evidence type="ECO:0000313" key="6">
    <source>
        <dbReference type="EMBL" id="GAA2726071.1"/>
    </source>
</evidence>
<dbReference type="SUPFAM" id="SSF46689">
    <property type="entry name" value="Homeodomain-like"/>
    <property type="match status" value="1"/>
</dbReference>
<evidence type="ECO:0000313" key="7">
    <source>
        <dbReference type="Proteomes" id="UP001501842"/>
    </source>
</evidence>
<sequence length="202" mass="21877">MDADSGSLRRRKKRRTFTTASRAAVELVAERGIQAVKVDDICERAGISRSTFFRYFDSKESCFVAGVNQGRLDAVVAALKARPASEDAFTALCGTFLSLSGDWRRQRGFLHLEARIRAEDPAVQAHASAQYLAWENALADALHPRLPDGADGGFARRLVAGIVLCAVRLATEQWLKDGVGSSPEEKFAHAFAEARALLVGGG</sequence>
<comment type="caution">
    <text evidence="6">The sequence shown here is derived from an EMBL/GenBank/DDBJ whole genome shotgun (WGS) entry which is preliminary data.</text>
</comment>
<keyword evidence="3" id="KW-0804">Transcription</keyword>